<feature type="domain" description="Fibronectin type-III" evidence="5">
    <location>
        <begin position="975"/>
        <end position="1077"/>
    </location>
</feature>
<dbReference type="PROSITE" id="PS50835">
    <property type="entry name" value="IG_LIKE"/>
    <property type="match status" value="3"/>
</dbReference>
<feature type="domain" description="Fibronectin type-III" evidence="5">
    <location>
        <begin position="1082"/>
        <end position="1178"/>
    </location>
</feature>
<accession>A0A7E4V4G0</accession>
<name>A0A7E4V4G0_PANRE</name>
<dbReference type="PROSITE" id="PS50853">
    <property type="entry name" value="FN3"/>
    <property type="match status" value="2"/>
</dbReference>
<evidence type="ECO:0000313" key="6">
    <source>
        <dbReference type="Proteomes" id="UP000492821"/>
    </source>
</evidence>
<dbReference type="Proteomes" id="UP000492821">
    <property type="component" value="Unassembled WGS sequence"/>
</dbReference>
<dbReference type="WBParaSite" id="Pan_g1649.t1">
    <property type="protein sequence ID" value="Pan_g1649.t1"/>
    <property type="gene ID" value="Pan_g1649"/>
</dbReference>
<feature type="transmembrane region" description="Helical" evidence="3">
    <location>
        <begin position="1197"/>
        <end position="1224"/>
    </location>
</feature>
<dbReference type="SMART" id="SM00060">
    <property type="entry name" value="FN3"/>
    <property type="match status" value="4"/>
</dbReference>
<feature type="domain" description="Ig-like" evidence="4">
    <location>
        <begin position="412"/>
        <end position="510"/>
    </location>
</feature>
<keyword evidence="1" id="KW-0677">Repeat</keyword>
<evidence type="ECO:0000256" key="2">
    <source>
        <dbReference type="SAM" id="MobiDB-lite"/>
    </source>
</evidence>
<dbReference type="InterPro" id="IPR036116">
    <property type="entry name" value="FN3_sf"/>
</dbReference>
<dbReference type="InterPro" id="IPR013783">
    <property type="entry name" value="Ig-like_fold"/>
</dbReference>
<proteinExistence type="predicted"/>
<dbReference type="SMART" id="SM00408">
    <property type="entry name" value="IGc2"/>
    <property type="match status" value="2"/>
</dbReference>
<dbReference type="InterPro" id="IPR003598">
    <property type="entry name" value="Ig_sub2"/>
</dbReference>
<dbReference type="SUPFAM" id="SSF49265">
    <property type="entry name" value="Fibronectin type III"/>
    <property type="match status" value="2"/>
</dbReference>
<keyword evidence="3" id="KW-0472">Membrane</keyword>
<dbReference type="InterPro" id="IPR036179">
    <property type="entry name" value="Ig-like_dom_sf"/>
</dbReference>
<sequence length="1580" mass="174823">MFQTDIYADVKPFFKPSRAYVGCMHFRHARLRNGKQLGSIHHRYHEDIAGPSTSTILHLHDSESCAVHDKDIEFRREDTAGSTMSSEVETSTTCKPRRYGYCQSSQTQSPRMTMKRSLLHRSRESRCFHEPYRLFAWRSSSPHSKPPSRSSLQSLSSQLWVSLLLFITFFASMASASLLPFGSGPTPGATASGINGTHLELVTFERFSNSYLYAPSTTIPSLLSASDHRDGFRYVPETAPSEHFVISELFAPGNPLPTFICNATIAPQFGMGESLPVSWIDANTGQTLSDNDTLIFETAPINETKVRCKAEIFGFNDTVDGAVISRSIVLSFERYLPLVVKPELTVIHPNQPVRLICYWNPALKASITWHDANGPIDGLQYANLEGYSILHLRSVSESTNITCSMSGIHSKPAVIKVSEKAKMTTDAVAAVPDLITTPINGMAVFECPASENVTIKWTHMSSKTSKNNTTKNYINKQLESSTTLLVFKDVTPEFAGNLKCVITDDQGNVNSLDFEFNVVGNPSYFDVPSKVLNEVTRKQGTPLSSRCRTYPHLGEDPEDAKWFFNGEPFVRSPYVKVVTSTQNGVGYSDMLIAIAEGENEGLYSCVVDGPTQVERIQQFIARVDVTTNETIDDAKIDVDHENRCLIMSFTMPKSSDLNFAEFTTYFIVIYDPHDPESSLNSLPKSAQCNYKRKCKIKLCHDSTEMLEPAKEYAFRVSTVIGGAGAVITPMSPVILATTWDGEAESGVPVNWMITEDNEIRITWDTPSVDVLHGAVDHYMVQLADYSELTSNLLGARDRDYFTVDAGINEFIISNISMPFAYKVRVIAITRNLKHNYQSFHNIENFPFFLLSSDNEVALQSLPLPEFTIEQPGKQPAILIRWKYESPPPGRFIIFRYNNILSTRVDPVDVFIPVNTRSVNVVNRIEGGYVYQVCATYKSIDGEHHGPWRCYTTSVKDEHDRLAFTTVMEAVKSKQLPLPVTCKDGQRCECKPSDKVEGGIRVEWDPPKAERETSYLVHYTFNETDPSGKEVESPEPGETFVELPPLVPGATYRIMISSSNEYGDSVDGSFFSCKTPSDGALPPPKNFGYTILNETHVELHWTPLALGENAHLVNGYTIFWHADGYPVAGTFVNGSKTSTYVIGGLRFQSLYSAYIVSHSPSSGESSLKANELFIRLPPGSESTTPFVIPWYNHPTLKFVLVVIAIVLAIILMLLLCFGFCWIYVYPRYSEYKKRKEESNLLTQKANSNASSALTIHSESNMPIIQPEVCVESCPLLNFPGLSPDEPFTDFFDTKGPAGGPRPLGNRRYMQMMADPEYQARIAELNQDPTGLGLPAGTRDTVYMRLRGQSEHNRRFEKVINAERQELDKRKRFFKRRSRANAKNSTGTETSFITVPDNLSRVISRATPPASIHGGASDAESESLISAAKRRLTSHSLTELSKPITGLSPRSNSIARVMQFFKPRPTVVNEPPVSIAMVEMGASPPQSPASSVNGVPAGAPASSLPNLADSGIVFDEHNSSATSSASTGPSMPPIRQASASGSLTLTTDDQSSDLLHLRDCRQGNGVIGGPGNRNPVAATVMP</sequence>
<keyword evidence="3" id="KW-0812">Transmembrane</keyword>
<dbReference type="InterPro" id="IPR007110">
    <property type="entry name" value="Ig-like_dom"/>
</dbReference>
<dbReference type="Gene3D" id="2.60.40.10">
    <property type="entry name" value="Immunoglobulins"/>
    <property type="match status" value="3"/>
</dbReference>
<feature type="region of interest" description="Disordered" evidence="2">
    <location>
        <begin position="1516"/>
        <end position="1548"/>
    </location>
</feature>
<dbReference type="CDD" id="cd00063">
    <property type="entry name" value="FN3"/>
    <property type="match status" value="2"/>
</dbReference>
<dbReference type="InterPro" id="IPR003961">
    <property type="entry name" value="FN3_dom"/>
</dbReference>
<feature type="domain" description="Ig-like" evidence="4">
    <location>
        <begin position="522"/>
        <end position="617"/>
    </location>
</feature>
<keyword evidence="3" id="KW-1133">Transmembrane helix</keyword>
<feature type="region of interest" description="Disordered" evidence="2">
    <location>
        <begin position="1481"/>
        <end position="1500"/>
    </location>
</feature>
<dbReference type="SUPFAM" id="SSF48726">
    <property type="entry name" value="Immunoglobulin"/>
    <property type="match status" value="1"/>
</dbReference>
<feature type="transmembrane region" description="Helical" evidence="3">
    <location>
        <begin position="159"/>
        <end position="181"/>
    </location>
</feature>
<evidence type="ECO:0000313" key="7">
    <source>
        <dbReference type="WBParaSite" id="Pan_g1649.t1"/>
    </source>
</evidence>
<protein>
    <submittedName>
        <fullName evidence="7">Ig-like domain-containing protein</fullName>
    </submittedName>
</protein>
<dbReference type="PANTHER" id="PTHR46708:SF2">
    <property type="entry name" value="FIBRONECTIN TYPE-III DOMAIN-CONTAINING PROTEIN"/>
    <property type="match status" value="1"/>
</dbReference>
<evidence type="ECO:0000256" key="1">
    <source>
        <dbReference type="ARBA" id="ARBA00022737"/>
    </source>
</evidence>
<feature type="compositionally biased region" description="Polar residues" evidence="2">
    <location>
        <begin position="1535"/>
        <end position="1548"/>
    </location>
</feature>
<evidence type="ECO:0000256" key="3">
    <source>
        <dbReference type="SAM" id="Phobius"/>
    </source>
</evidence>
<evidence type="ECO:0000259" key="4">
    <source>
        <dbReference type="PROSITE" id="PS50835"/>
    </source>
</evidence>
<feature type="domain" description="Ig-like" evidence="4">
    <location>
        <begin position="236"/>
        <end position="325"/>
    </location>
</feature>
<dbReference type="InterPro" id="IPR050991">
    <property type="entry name" value="ECM_Regulatory_Proteins"/>
</dbReference>
<reference evidence="6" key="1">
    <citation type="journal article" date="2013" name="Genetics">
        <title>The draft genome and transcriptome of Panagrellus redivivus are shaped by the harsh demands of a free-living lifestyle.</title>
        <authorList>
            <person name="Srinivasan J."/>
            <person name="Dillman A.R."/>
            <person name="Macchietto M.G."/>
            <person name="Heikkinen L."/>
            <person name="Lakso M."/>
            <person name="Fracchia K.M."/>
            <person name="Antoshechkin I."/>
            <person name="Mortazavi A."/>
            <person name="Wong G."/>
            <person name="Sternberg P.W."/>
        </authorList>
    </citation>
    <scope>NUCLEOTIDE SEQUENCE [LARGE SCALE GENOMIC DNA]</scope>
    <source>
        <strain evidence="6">MT8872</strain>
    </source>
</reference>
<evidence type="ECO:0000259" key="5">
    <source>
        <dbReference type="PROSITE" id="PS50853"/>
    </source>
</evidence>
<keyword evidence="6" id="KW-1185">Reference proteome</keyword>
<dbReference type="SMART" id="SM00409">
    <property type="entry name" value="IG"/>
    <property type="match status" value="3"/>
</dbReference>
<reference evidence="7" key="2">
    <citation type="submission" date="2020-10" db="UniProtKB">
        <authorList>
            <consortium name="WormBaseParasite"/>
        </authorList>
    </citation>
    <scope>IDENTIFICATION</scope>
</reference>
<dbReference type="PANTHER" id="PTHR46708">
    <property type="entry name" value="TENASCIN"/>
    <property type="match status" value="1"/>
</dbReference>
<dbReference type="InterPro" id="IPR003599">
    <property type="entry name" value="Ig_sub"/>
</dbReference>
<organism evidence="6 7">
    <name type="scientific">Panagrellus redivivus</name>
    <name type="common">Microworm</name>
    <dbReference type="NCBI Taxonomy" id="6233"/>
    <lineage>
        <taxon>Eukaryota</taxon>
        <taxon>Metazoa</taxon>
        <taxon>Ecdysozoa</taxon>
        <taxon>Nematoda</taxon>
        <taxon>Chromadorea</taxon>
        <taxon>Rhabditida</taxon>
        <taxon>Tylenchina</taxon>
        <taxon>Panagrolaimomorpha</taxon>
        <taxon>Panagrolaimoidea</taxon>
        <taxon>Panagrolaimidae</taxon>
        <taxon>Panagrellus</taxon>
    </lineage>
</organism>